<reference evidence="7" key="1">
    <citation type="submission" date="2019-01" db="EMBL/GenBank/DDBJ databases">
        <title>Draft genomes of a novel of Sporanaerobacter strains.</title>
        <authorList>
            <person name="Ma S."/>
        </authorList>
    </citation>
    <scope>NUCLEOTIDE SEQUENCE [LARGE SCALE GENOMIC DNA]</scope>
    <source>
        <strain evidence="7">NJN-17</strain>
    </source>
</reference>
<dbReference type="KEGG" id="spoa:EQM13_06660"/>
<keyword evidence="3" id="KW-0804">Transcription</keyword>
<protein>
    <submittedName>
        <fullName evidence="6">MurR/RpiR family transcriptional regulator</fullName>
    </submittedName>
</protein>
<evidence type="ECO:0000313" key="6">
    <source>
        <dbReference type="EMBL" id="QAT61295.1"/>
    </source>
</evidence>
<dbReference type="InterPro" id="IPR047640">
    <property type="entry name" value="RpiR-like"/>
</dbReference>
<evidence type="ECO:0000256" key="2">
    <source>
        <dbReference type="ARBA" id="ARBA00023125"/>
    </source>
</evidence>
<dbReference type="PANTHER" id="PTHR30514">
    <property type="entry name" value="GLUCOKINASE"/>
    <property type="match status" value="1"/>
</dbReference>
<dbReference type="RefSeq" id="WP_071141070.1">
    <property type="nucleotide sequence ID" value="NZ_CP035282.1"/>
</dbReference>
<evidence type="ECO:0000313" key="7">
    <source>
        <dbReference type="Proteomes" id="UP000287969"/>
    </source>
</evidence>
<feature type="domain" description="SIS" evidence="5">
    <location>
        <begin position="126"/>
        <end position="266"/>
    </location>
</feature>
<dbReference type="InterPro" id="IPR035472">
    <property type="entry name" value="RpiR-like_SIS"/>
</dbReference>
<dbReference type="Pfam" id="PF01418">
    <property type="entry name" value="HTH_6"/>
    <property type="match status" value="1"/>
</dbReference>
<dbReference type="PROSITE" id="PS51464">
    <property type="entry name" value="SIS"/>
    <property type="match status" value="1"/>
</dbReference>
<dbReference type="PANTHER" id="PTHR30514:SF1">
    <property type="entry name" value="HTH-TYPE TRANSCRIPTIONAL REGULATOR HEXR-RELATED"/>
    <property type="match status" value="1"/>
</dbReference>
<sequence length="284" mass="31523">MNSTPKAFLQIKSQYSNFNPTEKKIADYILNNPQELIYSTISQIGDKLKLADSTIFRFCKKIDFKGFHDLKISLATDVVKETKNYGTTQILDNDDEAIIINKVFEATISVLNDSLQSIDPKLIEQAVNILLNANQIVCYGNGGSGVAAMDAHHKLLRIGMNVSSYTDYHMQLMSAAQLTENDAVIAISHSGSNINIMNALDVAKKNGTKTIGITSFSKSPISKKVDVPLNVVSHETEYQFEAFASMVAHLTIINVLYINLILKRKELSNIALQKMRNAISYTKI</sequence>
<dbReference type="SUPFAM" id="SSF53697">
    <property type="entry name" value="SIS domain"/>
    <property type="match status" value="1"/>
</dbReference>
<dbReference type="Gene3D" id="1.10.10.10">
    <property type="entry name" value="Winged helix-like DNA-binding domain superfamily/Winged helix DNA-binding domain"/>
    <property type="match status" value="1"/>
</dbReference>
<keyword evidence="2" id="KW-0238">DNA-binding</keyword>
<dbReference type="GO" id="GO:0003700">
    <property type="term" value="F:DNA-binding transcription factor activity"/>
    <property type="evidence" value="ECO:0007669"/>
    <property type="project" value="InterPro"/>
</dbReference>
<keyword evidence="7" id="KW-1185">Reference proteome</keyword>
<feature type="domain" description="HTH rpiR-type" evidence="4">
    <location>
        <begin position="5"/>
        <end position="81"/>
    </location>
</feature>
<evidence type="ECO:0000256" key="3">
    <source>
        <dbReference type="ARBA" id="ARBA00023163"/>
    </source>
</evidence>
<dbReference type="CDD" id="cd05013">
    <property type="entry name" value="SIS_RpiR"/>
    <property type="match status" value="1"/>
</dbReference>
<name>A0A410QBC2_9FIRM</name>
<evidence type="ECO:0000256" key="1">
    <source>
        <dbReference type="ARBA" id="ARBA00023015"/>
    </source>
</evidence>
<keyword evidence="1" id="KW-0805">Transcription regulation</keyword>
<dbReference type="InterPro" id="IPR001347">
    <property type="entry name" value="SIS_dom"/>
</dbReference>
<evidence type="ECO:0000259" key="4">
    <source>
        <dbReference type="PROSITE" id="PS51071"/>
    </source>
</evidence>
<dbReference type="PROSITE" id="PS51071">
    <property type="entry name" value="HTH_RPIR"/>
    <property type="match status" value="1"/>
</dbReference>
<organism evidence="6 7">
    <name type="scientific">Acidilutibacter cellobiosedens</name>
    <dbReference type="NCBI Taxonomy" id="2507161"/>
    <lineage>
        <taxon>Bacteria</taxon>
        <taxon>Bacillati</taxon>
        <taxon>Bacillota</taxon>
        <taxon>Tissierellia</taxon>
        <taxon>Tissierellales</taxon>
        <taxon>Acidilutibacteraceae</taxon>
        <taxon>Acidilutibacter</taxon>
    </lineage>
</organism>
<dbReference type="Gene3D" id="3.40.50.10490">
    <property type="entry name" value="Glucose-6-phosphate isomerase like protein, domain 1"/>
    <property type="match status" value="1"/>
</dbReference>
<dbReference type="InterPro" id="IPR036388">
    <property type="entry name" value="WH-like_DNA-bd_sf"/>
</dbReference>
<proteinExistence type="predicted"/>
<dbReference type="GO" id="GO:0097367">
    <property type="term" value="F:carbohydrate derivative binding"/>
    <property type="evidence" value="ECO:0007669"/>
    <property type="project" value="InterPro"/>
</dbReference>
<dbReference type="Pfam" id="PF01380">
    <property type="entry name" value="SIS"/>
    <property type="match status" value="1"/>
</dbReference>
<dbReference type="InterPro" id="IPR000281">
    <property type="entry name" value="HTH_RpiR"/>
</dbReference>
<dbReference type="GO" id="GO:1901135">
    <property type="term" value="P:carbohydrate derivative metabolic process"/>
    <property type="evidence" value="ECO:0007669"/>
    <property type="project" value="InterPro"/>
</dbReference>
<dbReference type="InterPro" id="IPR009057">
    <property type="entry name" value="Homeodomain-like_sf"/>
</dbReference>
<dbReference type="AlphaFoldDB" id="A0A410QBC2"/>
<dbReference type="SUPFAM" id="SSF46689">
    <property type="entry name" value="Homeodomain-like"/>
    <property type="match status" value="1"/>
</dbReference>
<gene>
    <name evidence="6" type="ORF">EQM13_06660</name>
</gene>
<dbReference type="Proteomes" id="UP000287969">
    <property type="component" value="Chromosome"/>
</dbReference>
<evidence type="ECO:0000259" key="5">
    <source>
        <dbReference type="PROSITE" id="PS51464"/>
    </source>
</evidence>
<dbReference type="InterPro" id="IPR046348">
    <property type="entry name" value="SIS_dom_sf"/>
</dbReference>
<dbReference type="GO" id="GO:0003677">
    <property type="term" value="F:DNA binding"/>
    <property type="evidence" value="ECO:0007669"/>
    <property type="project" value="UniProtKB-KW"/>
</dbReference>
<accession>A0A410QBC2</accession>
<dbReference type="EMBL" id="CP035282">
    <property type="protein sequence ID" value="QAT61295.1"/>
    <property type="molecule type" value="Genomic_DNA"/>
</dbReference>
<dbReference type="OrthoDB" id="63027at2"/>